<dbReference type="GO" id="GO:0000981">
    <property type="term" value="F:DNA-binding transcription factor activity, RNA polymerase II-specific"/>
    <property type="evidence" value="ECO:0007669"/>
    <property type="project" value="TreeGrafter"/>
</dbReference>
<evidence type="ECO:0000313" key="8">
    <source>
        <dbReference type="Proteomes" id="UP000596742"/>
    </source>
</evidence>
<dbReference type="EMBL" id="UYJE01007247">
    <property type="protein sequence ID" value="VDI52978.1"/>
    <property type="molecule type" value="Genomic_DNA"/>
</dbReference>
<feature type="DNA-binding region" description="Fork-head" evidence="4">
    <location>
        <begin position="87"/>
        <end position="181"/>
    </location>
</feature>
<keyword evidence="3 4" id="KW-0539">Nucleus</keyword>
<organism evidence="7 8">
    <name type="scientific">Mytilus galloprovincialis</name>
    <name type="common">Mediterranean mussel</name>
    <dbReference type="NCBI Taxonomy" id="29158"/>
    <lineage>
        <taxon>Eukaryota</taxon>
        <taxon>Metazoa</taxon>
        <taxon>Spiralia</taxon>
        <taxon>Lophotrochozoa</taxon>
        <taxon>Mollusca</taxon>
        <taxon>Bivalvia</taxon>
        <taxon>Autobranchia</taxon>
        <taxon>Pteriomorphia</taxon>
        <taxon>Mytilida</taxon>
        <taxon>Mytiloidea</taxon>
        <taxon>Mytilidae</taxon>
        <taxon>Mytilinae</taxon>
        <taxon>Mytilus</taxon>
    </lineage>
</organism>
<dbReference type="PANTHER" id="PTHR11829">
    <property type="entry name" value="FORKHEAD BOX PROTEIN"/>
    <property type="match status" value="1"/>
</dbReference>
<dbReference type="Gene3D" id="1.10.10.10">
    <property type="entry name" value="Winged helix-like DNA-binding domain superfamily/Winged helix DNA-binding domain"/>
    <property type="match status" value="1"/>
</dbReference>
<dbReference type="InterPro" id="IPR018122">
    <property type="entry name" value="TF_fork_head_CS_1"/>
</dbReference>
<dbReference type="FunFam" id="1.10.10.10:FF:000042">
    <property type="entry name" value="hepatocyte nuclear factor 3-beta"/>
    <property type="match status" value="1"/>
</dbReference>
<proteinExistence type="predicted"/>
<dbReference type="PROSITE" id="PS50039">
    <property type="entry name" value="FORK_HEAD_3"/>
    <property type="match status" value="1"/>
</dbReference>
<feature type="region of interest" description="Disordered" evidence="5">
    <location>
        <begin position="1"/>
        <end position="20"/>
    </location>
</feature>
<keyword evidence="8" id="KW-1185">Reference proteome</keyword>
<comment type="caution">
    <text evidence="7">The sequence shown here is derived from an EMBL/GenBank/DDBJ whole genome shotgun (WGS) entry which is preliminary data.</text>
</comment>
<dbReference type="SMART" id="SM00339">
    <property type="entry name" value="FH"/>
    <property type="match status" value="1"/>
</dbReference>
<dbReference type="GO" id="GO:0009653">
    <property type="term" value="P:anatomical structure morphogenesis"/>
    <property type="evidence" value="ECO:0007669"/>
    <property type="project" value="TreeGrafter"/>
</dbReference>
<dbReference type="GO" id="GO:0030154">
    <property type="term" value="P:cell differentiation"/>
    <property type="evidence" value="ECO:0007669"/>
    <property type="project" value="TreeGrafter"/>
</dbReference>
<dbReference type="InterPro" id="IPR050211">
    <property type="entry name" value="FOX_domain-containing"/>
</dbReference>
<dbReference type="Pfam" id="PF00250">
    <property type="entry name" value="Forkhead"/>
    <property type="match status" value="1"/>
</dbReference>
<keyword evidence="2 4" id="KW-0238">DNA-binding</keyword>
<protein>
    <submittedName>
        <fullName evidence="7">Forkhead box protein A2, hepatocyte nuclear factor 3-beta</fullName>
    </submittedName>
</protein>
<dbReference type="OrthoDB" id="6230630at2759"/>
<feature type="compositionally biased region" description="Polar residues" evidence="5">
    <location>
        <begin position="11"/>
        <end position="20"/>
    </location>
</feature>
<accession>A0A8B6FQ88</accession>
<dbReference type="PRINTS" id="PR00053">
    <property type="entry name" value="FORKHEAD"/>
</dbReference>
<dbReference type="SUPFAM" id="SSF46785">
    <property type="entry name" value="Winged helix' DNA-binding domain"/>
    <property type="match status" value="1"/>
</dbReference>
<dbReference type="AlphaFoldDB" id="A0A8B6FQ88"/>
<dbReference type="InterPro" id="IPR036390">
    <property type="entry name" value="WH_DNA-bd_sf"/>
</dbReference>
<gene>
    <name evidence="7" type="ORF">MGAL_10B093211</name>
</gene>
<dbReference type="InterPro" id="IPR030456">
    <property type="entry name" value="TF_fork_head_CS_2"/>
</dbReference>
<dbReference type="PROSITE" id="PS00657">
    <property type="entry name" value="FORK_HEAD_1"/>
    <property type="match status" value="1"/>
</dbReference>
<evidence type="ECO:0000256" key="5">
    <source>
        <dbReference type="SAM" id="MobiDB-lite"/>
    </source>
</evidence>
<dbReference type="GO" id="GO:0005634">
    <property type="term" value="C:nucleus"/>
    <property type="evidence" value="ECO:0007669"/>
    <property type="project" value="UniProtKB-SubCell"/>
</dbReference>
<dbReference type="PROSITE" id="PS00658">
    <property type="entry name" value="FORK_HEAD_2"/>
    <property type="match status" value="1"/>
</dbReference>
<evidence type="ECO:0000259" key="6">
    <source>
        <dbReference type="PROSITE" id="PS50039"/>
    </source>
</evidence>
<dbReference type="InterPro" id="IPR001766">
    <property type="entry name" value="Fork_head_dom"/>
</dbReference>
<evidence type="ECO:0000256" key="3">
    <source>
        <dbReference type="ARBA" id="ARBA00023242"/>
    </source>
</evidence>
<dbReference type="GO" id="GO:0000978">
    <property type="term" value="F:RNA polymerase II cis-regulatory region sequence-specific DNA binding"/>
    <property type="evidence" value="ECO:0007669"/>
    <property type="project" value="TreeGrafter"/>
</dbReference>
<dbReference type="Proteomes" id="UP000596742">
    <property type="component" value="Unassembled WGS sequence"/>
</dbReference>
<evidence type="ECO:0000256" key="1">
    <source>
        <dbReference type="ARBA" id="ARBA00004123"/>
    </source>
</evidence>
<feature type="domain" description="Fork-head" evidence="6">
    <location>
        <begin position="87"/>
        <end position="181"/>
    </location>
</feature>
<comment type="subcellular location">
    <subcellularLocation>
        <location evidence="1 4">Nucleus</location>
    </subcellularLocation>
</comment>
<sequence length="298" mass="33347">MESFRLGEPGTINNTETHNQVIGNYKEETLGRRENVYYETGKTTPNSTDDNSYDKNSVLLPTSGEQTSGNLKSISSQAARQFSADVKPPYSYIALVTMAIESAPTGMMSLNEIYQFIMNRFPYYQKDQQRWQNSVRHNLSLNDCFIKVPRAAGRPGKGSYWAIHPDCKDMFGNGSFLRRSSRFKKNKKSDDFSKNPFGHLYGSHSALPVPPPLHSHQFPFAADTNSFKWTPYSGYAPQTQSEHSLNSAFGTSFGQHVAAPFSHSMAASNADSYYSPSYQTLSSSPYSGSSHHFGHQRL</sequence>
<reference evidence="7" key="1">
    <citation type="submission" date="2018-11" db="EMBL/GenBank/DDBJ databases">
        <authorList>
            <person name="Alioto T."/>
            <person name="Alioto T."/>
        </authorList>
    </citation>
    <scope>NUCLEOTIDE SEQUENCE</scope>
</reference>
<dbReference type="PANTHER" id="PTHR11829:SF343">
    <property type="entry name" value="FORK-HEAD DOMAIN-CONTAINING PROTEIN"/>
    <property type="match status" value="1"/>
</dbReference>
<evidence type="ECO:0000313" key="7">
    <source>
        <dbReference type="EMBL" id="VDI52978.1"/>
    </source>
</evidence>
<evidence type="ECO:0000256" key="4">
    <source>
        <dbReference type="PROSITE-ProRule" id="PRU00089"/>
    </source>
</evidence>
<evidence type="ECO:0000256" key="2">
    <source>
        <dbReference type="ARBA" id="ARBA00023125"/>
    </source>
</evidence>
<name>A0A8B6FQ88_MYTGA</name>
<dbReference type="InterPro" id="IPR036388">
    <property type="entry name" value="WH-like_DNA-bd_sf"/>
</dbReference>